<reference evidence="15 16" key="1">
    <citation type="submission" date="2017-01" db="EMBL/GenBank/DDBJ databases">
        <title>Complete genome sequence of esterase-producing bacterium Croceicoccus marinus E4A9.</title>
        <authorList>
            <person name="Wu Y.-H."/>
            <person name="Cheng H."/>
            <person name="Xu L."/>
            <person name="Huo Y.-Y."/>
            <person name="Wang C.-S."/>
            <person name="Xu X.-W."/>
        </authorList>
    </citation>
    <scope>NUCLEOTIDE SEQUENCE [LARGE SCALE GENOMIC DNA]</scope>
    <source>
        <strain evidence="15 16">E4A9</strain>
    </source>
</reference>
<dbReference type="GO" id="GO:0003755">
    <property type="term" value="F:peptidyl-prolyl cis-trans isomerase activity"/>
    <property type="evidence" value="ECO:0007669"/>
    <property type="project" value="InterPro"/>
</dbReference>
<keyword evidence="4" id="KW-0997">Cell inner membrane</keyword>
<evidence type="ECO:0000256" key="10">
    <source>
        <dbReference type="ARBA" id="ARBA00031484"/>
    </source>
</evidence>
<evidence type="ECO:0000256" key="2">
    <source>
        <dbReference type="ARBA" id="ARBA00018370"/>
    </source>
</evidence>
<comment type="similarity">
    <text evidence="11">Belongs to the PpiD chaperone family.</text>
</comment>
<protein>
    <recommendedName>
        <fullName evidence="2">Parvulin-like PPIase</fullName>
    </recommendedName>
    <alternativeName>
        <fullName evidence="9">Peptidyl-prolyl cis-trans isomerase plp</fullName>
    </alternativeName>
    <alternativeName>
        <fullName evidence="12">Periplasmic chaperone PpiD</fullName>
    </alternativeName>
    <alternativeName>
        <fullName evidence="13">Periplasmic folding chaperone</fullName>
    </alternativeName>
    <alternativeName>
        <fullName evidence="10">Rotamase plp</fullName>
    </alternativeName>
</protein>
<organism evidence="15 16">
    <name type="scientific">Croceicoccus marinus</name>
    <dbReference type="NCBI Taxonomy" id="450378"/>
    <lineage>
        <taxon>Bacteria</taxon>
        <taxon>Pseudomonadati</taxon>
        <taxon>Pseudomonadota</taxon>
        <taxon>Alphaproteobacteria</taxon>
        <taxon>Sphingomonadales</taxon>
        <taxon>Erythrobacteraceae</taxon>
        <taxon>Croceicoccus</taxon>
    </lineage>
</organism>
<dbReference type="InterPro" id="IPR052029">
    <property type="entry name" value="PpiD_chaperone"/>
</dbReference>
<evidence type="ECO:0000256" key="4">
    <source>
        <dbReference type="ARBA" id="ARBA00022519"/>
    </source>
</evidence>
<feature type="domain" description="PpiC" evidence="14">
    <location>
        <begin position="253"/>
        <end position="372"/>
    </location>
</feature>
<evidence type="ECO:0000256" key="11">
    <source>
        <dbReference type="ARBA" id="ARBA00038408"/>
    </source>
</evidence>
<keyword evidence="6" id="KW-1133">Transmembrane helix</keyword>
<dbReference type="Proteomes" id="UP000195807">
    <property type="component" value="Chromosome"/>
</dbReference>
<dbReference type="STRING" id="450378.GCA_001661675_01090"/>
<dbReference type="AlphaFoldDB" id="A0A1Z1FAF1"/>
<dbReference type="PANTHER" id="PTHR47529:SF1">
    <property type="entry name" value="PERIPLASMIC CHAPERONE PPID"/>
    <property type="match status" value="1"/>
</dbReference>
<dbReference type="Pfam" id="PF13145">
    <property type="entry name" value="Rotamase_2"/>
    <property type="match status" value="1"/>
</dbReference>
<evidence type="ECO:0000256" key="9">
    <source>
        <dbReference type="ARBA" id="ARBA00030642"/>
    </source>
</evidence>
<dbReference type="SUPFAM" id="SSF109998">
    <property type="entry name" value="Triger factor/SurA peptide-binding domain-like"/>
    <property type="match status" value="1"/>
</dbReference>
<proteinExistence type="inferred from homology"/>
<evidence type="ECO:0000256" key="13">
    <source>
        <dbReference type="ARBA" id="ARBA00042775"/>
    </source>
</evidence>
<keyword evidence="16" id="KW-1185">Reference proteome</keyword>
<dbReference type="EMBL" id="CP019602">
    <property type="protein sequence ID" value="ARU15725.1"/>
    <property type="molecule type" value="Genomic_DNA"/>
</dbReference>
<name>A0A1Z1FAF1_9SPHN</name>
<dbReference type="Gene3D" id="3.10.50.40">
    <property type="match status" value="1"/>
</dbReference>
<dbReference type="KEGG" id="cman:A9D14_05450"/>
<dbReference type="InterPro" id="IPR046357">
    <property type="entry name" value="PPIase_dom_sf"/>
</dbReference>
<dbReference type="InterPro" id="IPR000297">
    <property type="entry name" value="PPIase_PpiC"/>
</dbReference>
<keyword evidence="5" id="KW-0812">Transmembrane</keyword>
<accession>A0A1Z1FAF1</accession>
<evidence type="ECO:0000256" key="7">
    <source>
        <dbReference type="ARBA" id="ARBA00023136"/>
    </source>
</evidence>
<keyword evidence="7" id="KW-0472">Membrane</keyword>
<evidence type="ECO:0000256" key="8">
    <source>
        <dbReference type="ARBA" id="ARBA00023186"/>
    </source>
</evidence>
<evidence type="ECO:0000256" key="12">
    <source>
        <dbReference type="ARBA" id="ARBA00040743"/>
    </source>
</evidence>
<keyword evidence="3" id="KW-1003">Cell membrane</keyword>
<keyword evidence="8" id="KW-0143">Chaperone</keyword>
<dbReference type="InterPro" id="IPR027304">
    <property type="entry name" value="Trigger_fact/SurA_dom_sf"/>
</dbReference>
<dbReference type="PANTHER" id="PTHR47529">
    <property type="entry name" value="PEPTIDYL-PROLYL CIS-TRANS ISOMERASE D"/>
    <property type="match status" value="1"/>
</dbReference>
<evidence type="ECO:0000313" key="15">
    <source>
        <dbReference type="EMBL" id="ARU15725.1"/>
    </source>
</evidence>
<evidence type="ECO:0000256" key="5">
    <source>
        <dbReference type="ARBA" id="ARBA00022692"/>
    </source>
</evidence>
<sequence>MIQGFRKLFQSPIGLVLTLGFVALIALAFASADITGSGFGGIAGGERVATVGDQKITTSDLRTTAGSAFEQARQNNPTASMEDFLEAGALDDLLDQMIARNALYDFGLSGGMRVGESLVGSELAQMPAFQGPDGKFSQDLYDQAVGRRGLSDQMVRDDIAQGLVSRMLLVPATYGDTAPAGIARRYAGLLNEARHGAVTLIPSPAFVDEGPVDDAVLRKYLAANRERYMLPERRTIRYASFGPDVLGDAVNATDAEIAERFRANASQYAAREEREIEQLIVPTEAAASALRQQVTSPSQLRAVAERQGLETNTVTATSRQQLASTSTPEVAAAVYGAQPGSIVGPVRGPLGYYLIRVGNVRSVPERSLADVRGELAEVIREEKTRTLLADRATEIEDRLQSGASLTDVAGSLGTEISTTPPLLEDGSVFGEGTVDPSEARLAQTAFAMQPGGDAQIAPGIDGQSYVIFAPGEVSRAAPPPFEEIEQALTRDYKLEQGSKQAKAASDKVLAAIRSGKSLSEALAALDIRTPPIDQIDLTRRQLLAQRQQRGIAPPLALMFTMAPDTAKRLEAPNGLGWFIVSLDSIDVPEIANDDPIIAQTQAELSNLRQQELVDQLRLAIAREVPVKRNDNAIAAVRDQLAPQSN</sequence>
<dbReference type="GO" id="GO:0005886">
    <property type="term" value="C:plasma membrane"/>
    <property type="evidence" value="ECO:0007669"/>
    <property type="project" value="UniProtKB-SubCell"/>
</dbReference>
<evidence type="ECO:0000313" key="16">
    <source>
        <dbReference type="Proteomes" id="UP000195807"/>
    </source>
</evidence>
<evidence type="ECO:0000256" key="6">
    <source>
        <dbReference type="ARBA" id="ARBA00022989"/>
    </source>
</evidence>
<comment type="subcellular location">
    <subcellularLocation>
        <location evidence="1">Cell inner membrane</location>
        <topology evidence="1">Single-pass type II membrane protein</topology>
        <orientation evidence="1">Periplasmic side</orientation>
    </subcellularLocation>
</comment>
<dbReference type="Pfam" id="PF13624">
    <property type="entry name" value="SurA_N_3"/>
    <property type="match status" value="1"/>
</dbReference>
<evidence type="ECO:0000259" key="14">
    <source>
        <dbReference type="Pfam" id="PF13145"/>
    </source>
</evidence>
<dbReference type="RefSeq" id="WP_066843711.1">
    <property type="nucleotide sequence ID" value="NZ_CP019602.1"/>
</dbReference>
<dbReference type="SUPFAM" id="SSF54534">
    <property type="entry name" value="FKBP-like"/>
    <property type="match status" value="1"/>
</dbReference>
<gene>
    <name evidence="15" type="ORF">A9D14_05450</name>
</gene>
<evidence type="ECO:0000256" key="3">
    <source>
        <dbReference type="ARBA" id="ARBA00022475"/>
    </source>
</evidence>
<evidence type="ECO:0000256" key="1">
    <source>
        <dbReference type="ARBA" id="ARBA00004382"/>
    </source>
</evidence>